<evidence type="ECO:0000313" key="2">
    <source>
        <dbReference type="Proteomes" id="UP000635828"/>
    </source>
</evidence>
<gene>
    <name evidence="1" type="ORF">H8S22_11995</name>
</gene>
<keyword evidence="2" id="KW-1185">Reference proteome</keyword>
<accession>A0ABR7FSW0</accession>
<dbReference type="Proteomes" id="UP000635828">
    <property type="component" value="Unassembled WGS sequence"/>
</dbReference>
<protein>
    <submittedName>
        <fullName evidence="1">Uncharacterized protein</fullName>
    </submittedName>
</protein>
<name>A0ABR7FSW0_9FIRM</name>
<proteinExistence type="predicted"/>
<evidence type="ECO:0000313" key="1">
    <source>
        <dbReference type="EMBL" id="MBC5678296.1"/>
    </source>
</evidence>
<organism evidence="1 2">
    <name type="scientific">Anaerostipes hominis</name>
    <name type="common">ex Liu et al. 2021</name>
    <dbReference type="NCBI Taxonomy" id="2763018"/>
    <lineage>
        <taxon>Bacteria</taxon>
        <taxon>Bacillati</taxon>
        <taxon>Bacillota</taxon>
        <taxon>Clostridia</taxon>
        <taxon>Lachnospirales</taxon>
        <taxon>Lachnospiraceae</taxon>
        <taxon>Anaerostipes</taxon>
    </lineage>
</organism>
<dbReference type="EMBL" id="JACOOS010000014">
    <property type="protein sequence ID" value="MBC5678296.1"/>
    <property type="molecule type" value="Genomic_DNA"/>
</dbReference>
<reference evidence="1 2" key="1">
    <citation type="submission" date="2020-08" db="EMBL/GenBank/DDBJ databases">
        <title>Genome public.</title>
        <authorList>
            <person name="Liu C."/>
            <person name="Sun Q."/>
        </authorList>
    </citation>
    <scope>NUCLEOTIDE SEQUENCE [LARGE SCALE GENOMIC DNA]</scope>
    <source>
        <strain evidence="1 2">NSJ-7</strain>
    </source>
</reference>
<sequence length="74" mass="9004">MIQLYRNNKINLDFPMPTVLKKLIKEADAYYEKDDWFWYDIRVSEIESTTKQYLLCGLITQGMFQKIWKRYGIS</sequence>
<comment type="caution">
    <text evidence="1">The sequence shown here is derived from an EMBL/GenBank/DDBJ whole genome shotgun (WGS) entry which is preliminary data.</text>
</comment>
<dbReference type="RefSeq" id="WP_024729176.1">
    <property type="nucleotide sequence ID" value="NZ_JACOOS010000014.1"/>
</dbReference>